<dbReference type="SFLD" id="SFLDG01135">
    <property type="entry name" value="C1.5.6:_HAD__Beta-PGM__Phospha"/>
    <property type="match status" value="1"/>
</dbReference>
<dbReference type="GO" id="GO:0008253">
    <property type="term" value="F:5'-nucleotidase activity"/>
    <property type="evidence" value="ECO:0007669"/>
    <property type="project" value="UniProtKB-EC"/>
</dbReference>
<dbReference type="GO" id="GO:0008967">
    <property type="term" value="F:phosphoglycolate phosphatase activity"/>
    <property type="evidence" value="ECO:0007669"/>
    <property type="project" value="TreeGrafter"/>
</dbReference>
<dbReference type="SFLD" id="SFLDG01129">
    <property type="entry name" value="C1.5:_HAD__Beta-PGM__Phosphata"/>
    <property type="match status" value="1"/>
</dbReference>
<gene>
    <name evidence="1" type="ORF">GALL_135510</name>
</gene>
<comment type="caution">
    <text evidence="1">The sequence shown here is derived from an EMBL/GenBank/DDBJ whole genome shotgun (WGS) entry which is preliminary data.</text>
</comment>
<dbReference type="InterPro" id="IPR006439">
    <property type="entry name" value="HAD-SF_hydro_IA"/>
</dbReference>
<dbReference type="SFLD" id="SFLDS00003">
    <property type="entry name" value="Haloacid_Dehalogenase"/>
    <property type="match status" value="1"/>
</dbReference>
<accession>A0A1J5S7R9</accession>
<dbReference type="GO" id="GO:0006281">
    <property type="term" value="P:DNA repair"/>
    <property type="evidence" value="ECO:0007669"/>
    <property type="project" value="TreeGrafter"/>
</dbReference>
<dbReference type="InterPro" id="IPR023198">
    <property type="entry name" value="PGP-like_dom2"/>
</dbReference>
<dbReference type="InterPro" id="IPR036412">
    <property type="entry name" value="HAD-like_sf"/>
</dbReference>
<dbReference type="SUPFAM" id="SSF56784">
    <property type="entry name" value="HAD-like"/>
    <property type="match status" value="1"/>
</dbReference>
<dbReference type="PANTHER" id="PTHR43434">
    <property type="entry name" value="PHOSPHOGLYCOLATE PHOSPHATASE"/>
    <property type="match status" value="1"/>
</dbReference>
<dbReference type="InterPro" id="IPR050155">
    <property type="entry name" value="HAD-like_hydrolase_sf"/>
</dbReference>
<dbReference type="Pfam" id="PF13419">
    <property type="entry name" value="HAD_2"/>
    <property type="match status" value="1"/>
</dbReference>
<sequence length="246" mass="26430">MRTIAKKGSPEKPKFGGQGRSGAFAFAAIMRFRTVLFDLDGTLVDHLRAIHRSYCHTLPQVGYPAPTFEQVRAAIGGGLENAMRKFLPEEKIQAALEIYRPYWDRTMLDDPELMPGALELLTWLNAQGVACAVFSNKHGPSGRRLCQHLGITPHVKAVFGAQDTPWVKPQPEFARHVLNQLGADADTTLLVGDSPFDVKAAKNGGLGACWCVTTGTHAAADLTEAGADRVFPGLPALQGALESGAA</sequence>
<dbReference type="EMBL" id="MLJW01000058">
    <property type="protein sequence ID" value="OIR04351.1"/>
    <property type="molecule type" value="Genomic_DNA"/>
</dbReference>
<organism evidence="1">
    <name type="scientific">mine drainage metagenome</name>
    <dbReference type="NCBI Taxonomy" id="410659"/>
    <lineage>
        <taxon>unclassified sequences</taxon>
        <taxon>metagenomes</taxon>
        <taxon>ecological metagenomes</taxon>
    </lineage>
</organism>
<dbReference type="Gene3D" id="3.40.50.1000">
    <property type="entry name" value="HAD superfamily/HAD-like"/>
    <property type="match status" value="1"/>
</dbReference>
<dbReference type="AlphaFoldDB" id="A0A1J5S7R9"/>
<dbReference type="InterPro" id="IPR041492">
    <property type="entry name" value="HAD_2"/>
</dbReference>
<dbReference type="EC" id="3.1.3.5" evidence="1"/>
<proteinExistence type="predicted"/>
<name>A0A1J5S7R9_9ZZZZ</name>
<dbReference type="Gene3D" id="1.10.150.240">
    <property type="entry name" value="Putative phosphatase, domain 2"/>
    <property type="match status" value="1"/>
</dbReference>
<dbReference type="PANTHER" id="PTHR43434:SF1">
    <property type="entry name" value="PHOSPHOGLYCOLATE PHOSPHATASE"/>
    <property type="match status" value="1"/>
</dbReference>
<protein>
    <submittedName>
        <fullName evidence="1">5'-nucleotidase</fullName>
        <ecNumber evidence="1">3.1.3.5</ecNumber>
    </submittedName>
</protein>
<evidence type="ECO:0000313" key="1">
    <source>
        <dbReference type="EMBL" id="OIR04351.1"/>
    </source>
</evidence>
<keyword evidence="1" id="KW-0378">Hydrolase</keyword>
<reference evidence="1" key="1">
    <citation type="submission" date="2016-10" db="EMBL/GenBank/DDBJ databases">
        <title>Sequence of Gallionella enrichment culture.</title>
        <authorList>
            <person name="Poehlein A."/>
            <person name="Muehling M."/>
            <person name="Daniel R."/>
        </authorList>
    </citation>
    <scope>NUCLEOTIDE SEQUENCE</scope>
</reference>
<dbReference type="PRINTS" id="PR00413">
    <property type="entry name" value="HADHALOGNASE"/>
</dbReference>
<dbReference type="GO" id="GO:0005829">
    <property type="term" value="C:cytosol"/>
    <property type="evidence" value="ECO:0007669"/>
    <property type="project" value="TreeGrafter"/>
</dbReference>
<dbReference type="InterPro" id="IPR023214">
    <property type="entry name" value="HAD_sf"/>
</dbReference>